<feature type="transmembrane region" description="Helical" evidence="8">
    <location>
        <begin position="364"/>
        <end position="390"/>
    </location>
</feature>
<dbReference type="Proteomes" id="UP001526426">
    <property type="component" value="Unassembled WGS sequence"/>
</dbReference>
<feature type="transmembrane region" description="Helical" evidence="8">
    <location>
        <begin position="67"/>
        <end position="93"/>
    </location>
</feature>
<keyword evidence="3 7" id="KW-0812">Transmembrane</keyword>
<evidence type="ECO:0000256" key="4">
    <source>
        <dbReference type="ARBA" id="ARBA00022989"/>
    </source>
</evidence>
<feature type="domain" description="NADH:quinone oxidoreductase/Mrp antiporter transmembrane" evidence="9">
    <location>
        <begin position="123"/>
        <end position="413"/>
    </location>
</feature>
<feature type="transmembrane region" description="Helical" evidence="8">
    <location>
        <begin position="444"/>
        <end position="462"/>
    </location>
</feature>
<feature type="transmembrane region" description="Helical" evidence="8">
    <location>
        <begin position="105"/>
        <end position="122"/>
    </location>
</feature>
<dbReference type="InterPro" id="IPR001750">
    <property type="entry name" value="ND/Mrp_TM"/>
</dbReference>
<organism evidence="10 11">
    <name type="scientific">Spirulina subsalsa FACHB-351</name>
    <dbReference type="NCBI Taxonomy" id="234711"/>
    <lineage>
        <taxon>Bacteria</taxon>
        <taxon>Bacillati</taxon>
        <taxon>Cyanobacteriota</taxon>
        <taxon>Cyanophyceae</taxon>
        <taxon>Spirulinales</taxon>
        <taxon>Spirulinaceae</taxon>
        <taxon>Spirulina</taxon>
    </lineage>
</organism>
<evidence type="ECO:0000313" key="10">
    <source>
        <dbReference type="EMBL" id="MCW6035193.1"/>
    </source>
</evidence>
<evidence type="ECO:0000256" key="7">
    <source>
        <dbReference type="RuleBase" id="RU000320"/>
    </source>
</evidence>
<accession>A0ABT3L111</accession>
<gene>
    <name evidence="10" type="ORF">K4A83_02750</name>
</gene>
<evidence type="ECO:0000313" key="11">
    <source>
        <dbReference type="Proteomes" id="UP001526426"/>
    </source>
</evidence>
<feature type="transmembrane region" description="Helical" evidence="8">
    <location>
        <begin position="319"/>
        <end position="343"/>
    </location>
</feature>
<feature type="transmembrane region" description="Helical" evidence="8">
    <location>
        <begin position="402"/>
        <end position="424"/>
    </location>
</feature>
<evidence type="ECO:0000256" key="2">
    <source>
        <dbReference type="ARBA" id="ARBA00009025"/>
    </source>
</evidence>
<evidence type="ECO:0000256" key="5">
    <source>
        <dbReference type="ARBA" id="ARBA00023136"/>
    </source>
</evidence>
<dbReference type="RefSeq" id="WP_265262861.1">
    <property type="nucleotide sequence ID" value="NZ_JAIHOM010000009.1"/>
</dbReference>
<feature type="transmembrane region" description="Helical" evidence="8">
    <location>
        <begin position="6"/>
        <end position="23"/>
    </location>
</feature>
<dbReference type="PANTHER" id="PTHR43507:SF21">
    <property type="entry name" value="NAD(P)H-QUINONE OXIDOREDUCTASE CHAIN 4, CHLOROPLASTIC"/>
    <property type="match status" value="1"/>
</dbReference>
<dbReference type="InterPro" id="IPR003918">
    <property type="entry name" value="NADH_UbQ_OxRdtase"/>
</dbReference>
<evidence type="ECO:0000256" key="1">
    <source>
        <dbReference type="ARBA" id="ARBA00004127"/>
    </source>
</evidence>
<evidence type="ECO:0000256" key="3">
    <source>
        <dbReference type="ARBA" id="ARBA00022692"/>
    </source>
</evidence>
<evidence type="ECO:0000256" key="6">
    <source>
        <dbReference type="ARBA" id="ARBA00025624"/>
    </source>
</evidence>
<evidence type="ECO:0000259" key="9">
    <source>
        <dbReference type="Pfam" id="PF00361"/>
    </source>
</evidence>
<name>A0ABT3L111_9CYAN</name>
<evidence type="ECO:0000256" key="8">
    <source>
        <dbReference type="SAM" id="Phobius"/>
    </source>
</evidence>
<keyword evidence="11" id="KW-1185">Reference proteome</keyword>
<comment type="caution">
    <text evidence="10">The sequence shown here is derived from an EMBL/GenBank/DDBJ whole genome shotgun (WGS) entry which is preliminary data.</text>
</comment>
<feature type="transmembrane region" description="Helical" evidence="8">
    <location>
        <begin position="202"/>
        <end position="224"/>
    </location>
</feature>
<dbReference type="InterPro" id="IPR010227">
    <property type="entry name" value="NADH_Q_OxRdtase_chainM/4"/>
</dbReference>
<dbReference type="NCBIfam" id="TIGR01972">
    <property type="entry name" value="NDH_I_M"/>
    <property type="match status" value="1"/>
</dbReference>
<feature type="transmembrane region" description="Helical" evidence="8">
    <location>
        <begin position="28"/>
        <end position="47"/>
    </location>
</feature>
<reference evidence="10 11" key="1">
    <citation type="submission" date="2021-08" db="EMBL/GenBank/DDBJ databases">
        <title>Draft genome sequence of Spirulina subsalsa with high tolerance to salinity and hype-accumulation of phycocyanin.</title>
        <authorList>
            <person name="Pei H."/>
            <person name="Jiang L."/>
        </authorList>
    </citation>
    <scope>NUCLEOTIDE SEQUENCE [LARGE SCALE GENOMIC DNA]</scope>
    <source>
        <strain evidence="10 11">FACHB-351</strain>
    </source>
</reference>
<feature type="transmembrane region" description="Helical" evidence="8">
    <location>
        <begin position="236"/>
        <end position="257"/>
    </location>
</feature>
<dbReference type="EMBL" id="JAIHOM010000009">
    <property type="protein sequence ID" value="MCW6035193.1"/>
    <property type="molecule type" value="Genomic_DNA"/>
</dbReference>
<keyword evidence="4 8" id="KW-1133">Transmembrane helix</keyword>
<dbReference type="PRINTS" id="PR01437">
    <property type="entry name" value="NUOXDRDTASE4"/>
</dbReference>
<proteinExistence type="inferred from homology"/>
<dbReference type="PANTHER" id="PTHR43507">
    <property type="entry name" value="NADH-UBIQUINONE OXIDOREDUCTASE CHAIN 4"/>
    <property type="match status" value="1"/>
</dbReference>
<feature type="transmembrane region" description="Helical" evidence="8">
    <location>
        <begin position="159"/>
        <end position="182"/>
    </location>
</feature>
<sequence length="494" mass="52750">MLTTLILIPLIGALLISLVKSGTAARQFALGTATVAFIWTLWLLSQFDLNGSGLQFSEYIPWADAIGLSYSLGVDGLSLPLLVLNAFLTAVVVYSSTAEIGRSQLYYALILLVNAGVAGAFLAQNLLLFVLCFELELIPLYLLIAIWGGEKRGYAAMKFLLYTALSGILILAAFLGVVVLSGRLNFDYDSLASQNLSLQAQLIILTLLLVGLGIKIPLVPLHTWSPDAYVEASPPIAILLGGILAKLGTYGLIRFGLQMFPQTWSIVAPGLAVIGAISVMYGSLNAIAQQDIKRMVAYSSIGHMGYILVSAAAGTELSILGAIAQMIAHGLILALLFNLVGIVETKVGTRELSKLNGLMNPIRGLPLVSGLLVTAGMASAGIPGLVGFAAEFIVFQGSFPVFPLPTLVCILSSGLTAVYFVILLNRTCFGKLDNNLAYYDRLTWAERWPALVLCATIFYFGLQPNALIRWMQPTAVAIASTLPPTPELIAQQPQ</sequence>
<comment type="function">
    <text evidence="6">NDH-1 shuttles electrons from NAD(P)H, via FMN and iron-sulfur (Fe-S) centers, to quinones in the respiratory chain. The immediate electron acceptor for the enzyme in this species is believed to be plastoquinone. Couples the redox reaction to proton translocation (for every two electrons transferred, four hydrogen ions are translocated across the cytoplasmic membrane), and thus conserves the redox energy in a proton gradient.</text>
</comment>
<comment type="similarity">
    <text evidence="2">Belongs to the complex I subunit 4 family.</text>
</comment>
<feature type="transmembrane region" description="Helical" evidence="8">
    <location>
        <begin position="296"/>
        <end position="313"/>
    </location>
</feature>
<dbReference type="NCBIfam" id="NF005611">
    <property type="entry name" value="PRK07363.1"/>
    <property type="match status" value="1"/>
</dbReference>
<dbReference type="Pfam" id="PF00361">
    <property type="entry name" value="Proton_antipo_M"/>
    <property type="match status" value="1"/>
</dbReference>
<comment type="subcellular location">
    <subcellularLocation>
        <location evidence="1">Endomembrane system</location>
        <topology evidence="1">Multi-pass membrane protein</topology>
    </subcellularLocation>
    <subcellularLocation>
        <location evidence="7">Membrane</location>
        <topology evidence="7">Multi-pass membrane protein</topology>
    </subcellularLocation>
</comment>
<keyword evidence="5 8" id="KW-0472">Membrane</keyword>
<feature type="transmembrane region" description="Helical" evidence="8">
    <location>
        <begin position="128"/>
        <end position="147"/>
    </location>
</feature>
<feature type="transmembrane region" description="Helical" evidence="8">
    <location>
        <begin position="263"/>
        <end position="284"/>
    </location>
</feature>
<protein>
    <submittedName>
        <fullName evidence="10">NADH-quinone oxidoreductase subunit M</fullName>
    </submittedName>
</protein>